<dbReference type="EMBL" id="JACSQZ010000001">
    <property type="protein sequence ID" value="MBD7913532.1"/>
    <property type="molecule type" value="Genomic_DNA"/>
</dbReference>
<organism evidence="1 2">
    <name type="scientific">Clostridium gallinarum</name>
    <dbReference type="NCBI Taxonomy" id="2762246"/>
    <lineage>
        <taxon>Bacteria</taxon>
        <taxon>Bacillati</taxon>
        <taxon>Bacillota</taxon>
        <taxon>Clostridia</taxon>
        <taxon>Eubacteriales</taxon>
        <taxon>Clostridiaceae</taxon>
        <taxon>Clostridium</taxon>
    </lineage>
</organism>
<reference evidence="1 2" key="1">
    <citation type="submission" date="2020-08" db="EMBL/GenBank/DDBJ databases">
        <title>A Genomic Blueprint of the Chicken Gut Microbiome.</title>
        <authorList>
            <person name="Gilroy R."/>
            <person name="Ravi A."/>
            <person name="Getino M."/>
            <person name="Pursley I."/>
            <person name="Horton D.L."/>
            <person name="Alikhan N.-F."/>
            <person name="Baker D."/>
            <person name="Gharbi K."/>
            <person name="Hall N."/>
            <person name="Watson M."/>
            <person name="Adriaenssens E.M."/>
            <person name="Foster-Nyarko E."/>
            <person name="Jarju S."/>
            <person name="Secka A."/>
            <person name="Antonio M."/>
            <person name="Oren A."/>
            <person name="Chaudhuri R."/>
            <person name="La Ragione R.M."/>
            <person name="Hildebrand F."/>
            <person name="Pallen M.J."/>
        </authorList>
    </citation>
    <scope>NUCLEOTIDE SEQUENCE [LARGE SCALE GENOMIC DNA]</scope>
    <source>
        <strain evidence="1 2">Sa3CUN1</strain>
    </source>
</reference>
<accession>A0ABR8PZD4</accession>
<name>A0ABR8PZD4_9CLOT</name>
<comment type="caution">
    <text evidence="1">The sequence shown here is derived from an EMBL/GenBank/DDBJ whole genome shotgun (WGS) entry which is preliminary data.</text>
</comment>
<evidence type="ECO:0000313" key="2">
    <source>
        <dbReference type="Proteomes" id="UP000640335"/>
    </source>
</evidence>
<dbReference type="RefSeq" id="WP_191747267.1">
    <property type="nucleotide sequence ID" value="NZ_JACSQZ010000001.1"/>
</dbReference>
<dbReference type="Proteomes" id="UP000640335">
    <property type="component" value="Unassembled WGS sequence"/>
</dbReference>
<gene>
    <name evidence="1" type="ORF">H9660_00075</name>
</gene>
<evidence type="ECO:0000313" key="1">
    <source>
        <dbReference type="EMBL" id="MBD7913532.1"/>
    </source>
</evidence>
<protein>
    <submittedName>
        <fullName evidence="1">Uncharacterized protein</fullName>
    </submittedName>
</protein>
<keyword evidence="2" id="KW-1185">Reference proteome</keyword>
<sequence length="143" mass="17166">MKCIGIENIISTTIVYEDFFYYNEFLKVSNDSVNKLKEIENKYTDNDNKQNNNLYLRKFIYRFKDYILIESIVYPLESKNIKSIEVIDLSNNVEEKVMEINVNNYDQKVNILLNRRYRAIELRVKSKNNIFPMSEEIKIIESI</sequence>
<proteinExistence type="predicted"/>